<evidence type="ECO:0000313" key="1">
    <source>
        <dbReference type="EMBL" id="MBR1136887.1"/>
    </source>
</evidence>
<dbReference type="Proteomes" id="UP001314635">
    <property type="component" value="Unassembled WGS sequence"/>
</dbReference>
<protein>
    <submittedName>
        <fullName evidence="1">Uncharacterized protein</fullName>
    </submittedName>
</protein>
<dbReference type="EMBL" id="JAFCLK010000011">
    <property type="protein sequence ID" value="MBR1136887.1"/>
    <property type="molecule type" value="Genomic_DNA"/>
</dbReference>
<accession>A0ABS5G6E7</accession>
<gene>
    <name evidence="1" type="ORF">JQ619_14020</name>
</gene>
<organism evidence="1 2">
    <name type="scientific">Bradyrhizobium denitrificans</name>
    <dbReference type="NCBI Taxonomy" id="2734912"/>
    <lineage>
        <taxon>Bacteria</taxon>
        <taxon>Pseudomonadati</taxon>
        <taxon>Pseudomonadota</taxon>
        <taxon>Alphaproteobacteria</taxon>
        <taxon>Hyphomicrobiales</taxon>
        <taxon>Nitrobacteraceae</taxon>
        <taxon>Bradyrhizobium</taxon>
    </lineage>
</organism>
<reference evidence="2" key="1">
    <citation type="journal article" date="2021" name="ISME J.">
        <title>Evolutionary origin and ecological implication of a unique nif island in free-living Bradyrhizobium lineages.</title>
        <authorList>
            <person name="Tao J."/>
        </authorList>
    </citation>
    <scope>NUCLEOTIDE SEQUENCE [LARGE SCALE GENOMIC DNA]</scope>
    <source>
        <strain evidence="2">SZCCT0094</strain>
    </source>
</reference>
<dbReference type="RefSeq" id="WP_148221476.1">
    <property type="nucleotide sequence ID" value="NZ_JABFDP010000014.1"/>
</dbReference>
<proteinExistence type="predicted"/>
<evidence type="ECO:0000313" key="2">
    <source>
        <dbReference type="Proteomes" id="UP001314635"/>
    </source>
</evidence>
<name>A0ABS5G6E7_9BRAD</name>
<sequence length="60" mass="6959">MTGISDFVQQGPNFLAAHRKAPLMPRRRCRRTRPMTRVRQSPWQIAADRVIDTTLPGERN</sequence>
<comment type="caution">
    <text evidence="1">The sequence shown here is derived from an EMBL/GenBank/DDBJ whole genome shotgun (WGS) entry which is preliminary data.</text>
</comment>
<keyword evidence="2" id="KW-1185">Reference proteome</keyword>